<dbReference type="EMBL" id="JACHFW010000009">
    <property type="protein sequence ID" value="MBB5265161.1"/>
    <property type="molecule type" value="Genomic_DNA"/>
</dbReference>
<feature type="binding site" evidence="18">
    <location>
        <position position="171"/>
    </location>
    <ligand>
        <name>(6S)-NADPHX</name>
        <dbReference type="ChEBI" id="CHEBI:64076"/>
    </ligand>
</feature>
<keyword evidence="23" id="KW-1185">Reference proteome</keyword>
<protein>
    <recommendedName>
        <fullName evidence="19">Bifunctional NAD(P)H-hydrate repair enzyme</fullName>
    </recommendedName>
    <alternativeName>
        <fullName evidence="19">Nicotinamide nucleotide repair protein</fullName>
    </alternativeName>
    <domain>
        <recommendedName>
            <fullName evidence="19">ADP-dependent (S)-NAD(P)H-hydrate dehydratase</fullName>
            <ecNumber evidence="19">4.2.1.136</ecNumber>
        </recommendedName>
        <alternativeName>
            <fullName evidence="19">ADP-dependent NAD(P)HX dehydratase</fullName>
        </alternativeName>
    </domain>
    <domain>
        <recommendedName>
            <fullName evidence="19">NAD(P)H-hydrate epimerase</fullName>
            <ecNumber evidence="19">5.1.99.6</ecNumber>
        </recommendedName>
    </domain>
</protein>
<dbReference type="InterPro" id="IPR000631">
    <property type="entry name" value="CARKD"/>
</dbReference>
<dbReference type="InterPro" id="IPR029056">
    <property type="entry name" value="Ribokinase-like"/>
</dbReference>
<evidence type="ECO:0000256" key="7">
    <source>
        <dbReference type="ARBA" id="ARBA00022840"/>
    </source>
</evidence>
<dbReference type="Proteomes" id="UP000543642">
    <property type="component" value="Unassembled WGS sequence"/>
</dbReference>
<accession>A0A7W8HB14</accession>
<feature type="binding site" evidence="18">
    <location>
        <begin position="138"/>
        <end position="144"/>
    </location>
    <ligand>
        <name>(6S)-NADPHX</name>
        <dbReference type="ChEBI" id="CHEBI:64076"/>
    </ligand>
</feature>
<comment type="catalytic activity">
    <reaction evidence="1 18 19">
        <text>(6R)-NADHX = (6S)-NADHX</text>
        <dbReference type="Rhea" id="RHEA:32215"/>
        <dbReference type="ChEBI" id="CHEBI:64074"/>
        <dbReference type="ChEBI" id="CHEBI:64075"/>
        <dbReference type="EC" id="5.1.99.6"/>
    </reaction>
</comment>
<dbReference type="PIRSF" id="PIRSF017184">
    <property type="entry name" value="Nnr"/>
    <property type="match status" value="1"/>
</dbReference>
<dbReference type="PROSITE" id="PS01050">
    <property type="entry name" value="YJEF_C_2"/>
    <property type="match status" value="1"/>
</dbReference>
<dbReference type="Pfam" id="PF01256">
    <property type="entry name" value="Carb_kinase"/>
    <property type="match status" value="1"/>
</dbReference>
<keyword evidence="10 17" id="KW-0520">NAD</keyword>
<dbReference type="GO" id="GO:0046496">
    <property type="term" value="P:nicotinamide nucleotide metabolic process"/>
    <property type="evidence" value="ECO:0007669"/>
    <property type="project" value="UniProtKB-UniRule"/>
</dbReference>
<comment type="caution">
    <text evidence="22">The sequence shown here is derived from an EMBL/GenBank/DDBJ whole genome shotgun (WGS) entry which is preliminary data.</text>
</comment>
<dbReference type="AlphaFoldDB" id="A0A7W8HB14"/>
<comment type="similarity">
    <text evidence="3 19">In the N-terminal section; belongs to the NnrE/AIBP family.</text>
</comment>
<feature type="domain" description="YjeF C-terminal" evidence="20">
    <location>
        <begin position="238"/>
        <end position="512"/>
    </location>
</feature>
<reference evidence="22 23" key="1">
    <citation type="submission" date="2020-08" db="EMBL/GenBank/DDBJ databases">
        <title>Genomic Encyclopedia of Type Strains, Phase IV (KMG-IV): sequencing the most valuable type-strain genomes for metagenomic binning, comparative biology and taxonomic classification.</title>
        <authorList>
            <person name="Goeker M."/>
        </authorList>
    </citation>
    <scope>NUCLEOTIDE SEQUENCE [LARGE SCALE GENOMIC DNA]</scope>
    <source>
        <strain evidence="22 23">DSM 106146</strain>
    </source>
</reference>
<comment type="function">
    <text evidence="17">Catalyzes the dehydration of the S-form of NAD(P)HX at the expense of ADP, which is converted to AMP. Together with NAD(P)HX epimerase, which catalyzes the epimerization of the S- and R-forms, the enzyme allows the repair of both epimers of NAD(P)HX, a damaged form of NAD(P)H that is a result of enzymatic or heat-dependent hydration.</text>
</comment>
<keyword evidence="9 18" id="KW-0630">Potassium</keyword>
<feature type="binding site" evidence="17">
    <location>
        <begin position="426"/>
        <end position="430"/>
    </location>
    <ligand>
        <name>AMP</name>
        <dbReference type="ChEBI" id="CHEBI:456215"/>
    </ligand>
</feature>
<dbReference type="GO" id="GO:0110051">
    <property type="term" value="P:metabolite repair"/>
    <property type="evidence" value="ECO:0007669"/>
    <property type="project" value="TreeGrafter"/>
</dbReference>
<dbReference type="HAMAP" id="MF_01965">
    <property type="entry name" value="NADHX_dehydratase"/>
    <property type="match status" value="1"/>
</dbReference>
<keyword evidence="12 17" id="KW-0456">Lyase</keyword>
<dbReference type="PROSITE" id="PS51385">
    <property type="entry name" value="YJEF_N"/>
    <property type="match status" value="1"/>
</dbReference>
<dbReference type="RefSeq" id="WP_183774782.1">
    <property type="nucleotide sequence ID" value="NZ_JACHFW010000009.1"/>
</dbReference>
<evidence type="ECO:0000256" key="14">
    <source>
        <dbReference type="ARBA" id="ARBA00025153"/>
    </source>
</evidence>
<comment type="function">
    <text evidence="14 19">Bifunctional enzyme that catalyzes the epimerization of the S- and R-forms of NAD(P)HX and the dehydration of the S-form of NAD(P)HX at the expense of ADP, which is converted to AMP. This allows the repair of both epimers of NAD(P)HX, a damaged form of NAD(P)H that is a result of enzymatic or heat-dependent hydration.</text>
</comment>
<dbReference type="PANTHER" id="PTHR12592">
    <property type="entry name" value="ATP-DEPENDENT (S)-NAD(P)H-HYDRATE DEHYDRATASE FAMILY MEMBER"/>
    <property type="match status" value="1"/>
</dbReference>
<evidence type="ECO:0000256" key="1">
    <source>
        <dbReference type="ARBA" id="ARBA00000013"/>
    </source>
</evidence>
<dbReference type="InterPro" id="IPR036652">
    <property type="entry name" value="YjeF_N_dom_sf"/>
</dbReference>
<organism evidence="22 23">
    <name type="scientific">Catenibacillus scindens</name>
    <dbReference type="NCBI Taxonomy" id="673271"/>
    <lineage>
        <taxon>Bacteria</taxon>
        <taxon>Bacillati</taxon>
        <taxon>Bacillota</taxon>
        <taxon>Clostridia</taxon>
        <taxon>Lachnospirales</taxon>
        <taxon>Lachnospiraceae</taxon>
        <taxon>Catenibacillus</taxon>
    </lineage>
</organism>
<feature type="domain" description="YjeF N-terminal" evidence="21">
    <location>
        <begin position="21"/>
        <end position="228"/>
    </location>
</feature>
<comment type="cofactor">
    <cofactor evidence="17">
        <name>Mg(2+)</name>
        <dbReference type="ChEBI" id="CHEBI:18420"/>
    </cofactor>
</comment>
<comment type="cofactor">
    <cofactor evidence="18 19">
        <name>K(+)</name>
        <dbReference type="ChEBI" id="CHEBI:29103"/>
    </cofactor>
    <text evidence="18 19">Binds 1 potassium ion per subunit.</text>
</comment>
<evidence type="ECO:0000256" key="13">
    <source>
        <dbReference type="ARBA" id="ARBA00023268"/>
    </source>
</evidence>
<evidence type="ECO:0000259" key="20">
    <source>
        <dbReference type="PROSITE" id="PS51383"/>
    </source>
</evidence>
<evidence type="ECO:0000256" key="9">
    <source>
        <dbReference type="ARBA" id="ARBA00022958"/>
    </source>
</evidence>
<dbReference type="GO" id="GO:0046872">
    <property type="term" value="F:metal ion binding"/>
    <property type="evidence" value="ECO:0007669"/>
    <property type="project" value="UniProtKB-UniRule"/>
</dbReference>
<dbReference type="Gene3D" id="3.40.1190.20">
    <property type="match status" value="1"/>
</dbReference>
<comment type="catalytic activity">
    <reaction evidence="2 18 19">
        <text>(6R)-NADPHX = (6S)-NADPHX</text>
        <dbReference type="Rhea" id="RHEA:32227"/>
        <dbReference type="ChEBI" id="CHEBI:64076"/>
        <dbReference type="ChEBI" id="CHEBI:64077"/>
        <dbReference type="EC" id="5.1.99.6"/>
    </reaction>
</comment>
<evidence type="ECO:0000259" key="21">
    <source>
        <dbReference type="PROSITE" id="PS51385"/>
    </source>
</evidence>
<dbReference type="Gene3D" id="3.40.50.10260">
    <property type="entry name" value="YjeF N-terminal domain"/>
    <property type="match status" value="1"/>
</dbReference>
<feature type="binding site" evidence="17">
    <location>
        <position position="454"/>
    </location>
    <ligand>
        <name>AMP</name>
        <dbReference type="ChEBI" id="CHEBI:456215"/>
    </ligand>
</feature>
<gene>
    <name evidence="18" type="primary">nnrE</name>
    <name evidence="17" type="synonym">nnrD</name>
    <name evidence="22" type="ORF">HNP82_002300</name>
</gene>
<dbReference type="NCBIfam" id="TIGR00196">
    <property type="entry name" value="yjeF_cterm"/>
    <property type="match status" value="1"/>
</dbReference>
<dbReference type="PANTHER" id="PTHR12592:SF0">
    <property type="entry name" value="ATP-DEPENDENT (S)-NAD(P)H-HYDRATE DEHYDRATASE"/>
    <property type="match status" value="1"/>
</dbReference>
<comment type="similarity">
    <text evidence="4 19">In the C-terminal section; belongs to the NnrD/CARKD family.</text>
</comment>
<keyword evidence="7 17" id="KW-0067">ATP-binding</keyword>
<evidence type="ECO:0000256" key="19">
    <source>
        <dbReference type="PIRNR" id="PIRNR017184"/>
    </source>
</evidence>
<comment type="similarity">
    <text evidence="17">Belongs to the NnrD/CARKD family.</text>
</comment>
<dbReference type="CDD" id="cd01171">
    <property type="entry name" value="YXKO-related"/>
    <property type="match status" value="1"/>
</dbReference>
<dbReference type="EC" id="4.2.1.136" evidence="19"/>
<proteinExistence type="inferred from homology"/>
<evidence type="ECO:0000256" key="15">
    <source>
        <dbReference type="ARBA" id="ARBA00048238"/>
    </source>
</evidence>
<dbReference type="InterPro" id="IPR004443">
    <property type="entry name" value="YjeF_N_dom"/>
</dbReference>
<keyword evidence="5 18" id="KW-0479">Metal-binding</keyword>
<evidence type="ECO:0000256" key="3">
    <source>
        <dbReference type="ARBA" id="ARBA00006001"/>
    </source>
</evidence>
<evidence type="ECO:0000313" key="22">
    <source>
        <dbReference type="EMBL" id="MBB5265161.1"/>
    </source>
</evidence>
<dbReference type="Pfam" id="PF03853">
    <property type="entry name" value="YjeF_N"/>
    <property type="match status" value="1"/>
</dbReference>
<evidence type="ECO:0000256" key="11">
    <source>
        <dbReference type="ARBA" id="ARBA00023235"/>
    </source>
</evidence>
<keyword evidence="13" id="KW-0511">Multifunctional enzyme</keyword>
<comment type="caution">
    <text evidence="18">Lacks conserved residue(s) required for the propagation of feature annotation.</text>
</comment>
<evidence type="ECO:0000256" key="12">
    <source>
        <dbReference type="ARBA" id="ARBA00023239"/>
    </source>
</evidence>
<evidence type="ECO:0000256" key="2">
    <source>
        <dbReference type="ARBA" id="ARBA00000909"/>
    </source>
</evidence>
<evidence type="ECO:0000256" key="18">
    <source>
        <dbReference type="HAMAP-Rule" id="MF_01966"/>
    </source>
</evidence>
<evidence type="ECO:0000256" key="16">
    <source>
        <dbReference type="ARBA" id="ARBA00049209"/>
    </source>
</evidence>
<dbReference type="HAMAP" id="MF_01966">
    <property type="entry name" value="NADHX_epimerase"/>
    <property type="match status" value="1"/>
</dbReference>
<dbReference type="SUPFAM" id="SSF64153">
    <property type="entry name" value="YjeF N-terminal domain-like"/>
    <property type="match status" value="1"/>
</dbReference>
<evidence type="ECO:0000313" key="23">
    <source>
        <dbReference type="Proteomes" id="UP000543642"/>
    </source>
</evidence>
<evidence type="ECO:0000256" key="6">
    <source>
        <dbReference type="ARBA" id="ARBA00022741"/>
    </source>
</evidence>
<keyword evidence="6 17" id="KW-0547">Nucleotide-binding</keyword>
<evidence type="ECO:0000256" key="17">
    <source>
        <dbReference type="HAMAP-Rule" id="MF_01965"/>
    </source>
</evidence>
<comment type="function">
    <text evidence="18">Catalyzes the epimerization of the S- and R-forms of NAD(P)HX, a damaged form of NAD(P)H that is a result of enzymatic or heat-dependent hydration. This is a prerequisite for the S-specific NAD(P)H-hydrate dehydratase to allow the repair of both epimers of NAD(P)HX.</text>
</comment>
<dbReference type="GO" id="GO:0052855">
    <property type="term" value="F:ADP-dependent NAD(P)H-hydrate dehydratase activity"/>
    <property type="evidence" value="ECO:0007669"/>
    <property type="project" value="UniProtKB-UniRule"/>
</dbReference>
<evidence type="ECO:0000256" key="4">
    <source>
        <dbReference type="ARBA" id="ARBA00009524"/>
    </source>
</evidence>
<dbReference type="NCBIfam" id="TIGR00197">
    <property type="entry name" value="yjeF_nterm"/>
    <property type="match status" value="1"/>
</dbReference>
<name>A0A7W8HB14_9FIRM</name>
<dbReference type="GO" id="GO:0052856">
    <property type="term" value="F:NAD(P)HX epimerase activity"/>
    <property type="evidence" value="ECO:0007669"/>
    <property type="project" value="UniProtKB-UniRule"/>
</dbReference>
<sequence length="512" mass="54898">MYYCYRKKRYIMIYLANSREMKSIDTYSIETLGIPSAVLMERAAYATAVRICEVLKDTEGKKVIAVCGSGNNGGDGLAVVRILTTMGVSSAWYMAGDTAKATKETALQIKILENMKVPRCRSLDELTQADLIVDAIFGIGLTRPVEGNFARTVEAINRCRAIGRAAVCAVDIPSGISTDTGQVLGCAVEADFTVTFGTLKTGLVLYPGACHSGQVFVENIGFPIEATDQARIHTFAFEKEDIVRYLPKRQAYSNKGSYGRVLVIAGSKNMAGACFFSARAAYNCGCGLVRVFTVQENHDVILEKLPEAVLTTYDSTLVDMDLLDQAIEWADSVVLGPGLTCAPYAVNIVAYTLKHCKVPLVIDADGLNIIAGNGSLWDSVPQNTVFTPHLGEMSRLSSMPVGQMCLDLPKTCREFAKNHGIICVLKDARTIVSDGANCFINLSGNDGMATGGSGDVLSGIIGGFLAQKMDPLTAAAFGCFVHGLAGDAARKEKGAYGLLASDIIQYMSKIIR</sequence>
<dbReference type="InterPro" id="IPR017953">
    <property type="entry name" value="Carbohydrate_kinase_pred_CS"/>
</dbReference>
<dbReference type="GO" id="GO:0005524">
    <property type="term" value="F:ATP binding"/>
    <property type="evidence" value="ECO:0007669"/>
    <property type="project" value="UniProtKB-UniRule"/>
</dbReference>
<feature type="binding site" evidence="17">
    <location>
        <position position="455"/>
    </location>
    <ligand>
        <name>(6S)-NADPHX</name>
        <dbReference type="ChEBI" id="CHEBI:64076"/>
    </ligand>
</feature>
<keyword evidence="8 17" id="KW-0521">NADP</keyword>
<dbReference type="InterPro" id="IPR030677">
    <property type="entry name" value="Nnr"/>
</dbReference>
<comment type="catalytic activity">
    <reaction evidence="15 17 19">
        <text>(6S)-NADHX + ADP = AMP + phosphate + NADH + H(+)</text>
        <dbReference type="Rhea" id="RHEA:32223"/>
        <dbReference type="ChEBI" id="CHEBI:15378"/>
        <dbReference type="ChEBI" id="CHEBI:43474"/>
        <dbReference type="ChEBI" id="CHEBI:57945"/>
        <dbReference type="ChEBI" id="CHEBI:64074"/>
        <dbReference type="ChEBI" id="CHEBI:456215"/>
        <dbReference type="ChEBI" id="CHEBI:456216"/>
        <dbReference type="EC" id="4.2.1.136"/>
    </reaction>
</comment>
<feature type="binding site" evidence="17">
    <location>
        <position position="273"/>
    </location>
    <ligand>
        <name>(6S)-NADPHX</name>
        <dbReference type="ChEBI" id="CHEBI:64076"/>
    </ligand>
</feature>
<evidence type="ECO:0000256" key="5">
    <source>
        <dbReference type="ARBA" id="ARBA00022723"/>
    </source>
</evidence>
<dbReference type="PROSITE" id="PS51383">
    <property type="entry name" value="YJEF_C_3"/>
    <property type="match status" value="1"/>
</dbReference>
<feature type="binding site" evidence="17">
    <location>
        <position position="389"/>
    </location>
    <ligand>
        <name>(6S)-NADPHX</name>
        <dbReference type="ChEBI" id="CHEBI:64076"/>
    </ligand>
</feature>
<dbReference type="EC" id="5.1.99.6" evidence="19"/>
<comment type="subunit">
    <text evidence="17">Homotetramer.</text>
</comment>
<feature type="binding site" evidence="18">
    <location>
        <begin position="71"/>
        <end position="75"/>
    </location>
    <ligand>
        <name>(6S)-NADPHX</name>
        <dbReference type="ChEBI" id="CHEBI:64076"/>
    </ligand>
</feature>
<feature type="binding site" evidence="17">
    <location>
        <position position="338"/>
    </location>
    <ligand>
        <name>(6S)-NADPHX</name>
        <dbReference type="ChEBI" id="CHEBI:64076"/>
    </ligand>
</feature>
<evidence type="ECO:0000256" key="10">
    <source>
        <dbReference type="ARBA" id="ARBA00023027"/>
    </source>
</evidence>
<feature type="binding site" evidence="18">
    <location>
        <position position="134"/>
    </location>
    <ligand>
        <name>K(+)</name>
        <dbReference type="ChEBI" id="CHEBI:29103"/>
    </ligand>
</feature>
<keyword evidence="11 18" id="KW-0413">Isomerase</keyword>
<feature type="binding site" evidence="18">
    <location>
        <position position="174"/>
    </location>
    <ligand>
        <name>K(+)</name>
        <dbReference type="ChEBI" id="CHEBI:29103"/>
    </ligand>
</feature>
<comment type="similarity">
    <text evidence="18">Belongs to the NnrE/AIBP family.</text>
</comment>
<dbReference type="SUPFAM" id="SSF53613">
    <property type="entry name" value="Ribokinase-like"/>
    <property type="match status" value="1"/>
</dbReference>
<feature type="binding site" evidence="18">
    <location>
        <position position="72"/>
    </location>
    <ligand>
        <name>K(+)</name>
        <dbReference type="ChEBI" id="CHEBI:29103"/>
    </ligand>
</feature>
<comment type="catalytic activity">
    <reaction evidence="16 17 19">
        <text>(6S)-NADPHX + ADP = AMP + phosphate + NADPH + H(+)</text>
        <dbReference type="Rhea" id="RHEA:32235"/>
        <dbReference type="ChEBI" id="CHEBI:15378"/>
        <dbReference type="ChEBI" id="CHEBI:43474"/>
        <dbReference type="ChEBI" id="CHEBI:57783"/>
        <dbReference type="ChEBI" id="CHEBI:64076"/>
        <dbReference type="ChEBI" id="CHEBI:456215"/>
        <dbReference type="ChEBI" id="CHEBI:456216"/>
        <dbReference type="EC" id="4.2.1.136"/>
    </reaction>
</comment>
<evidence type="ECO:0000256" key="8">
    <source>
        <dbReference type="ARBA" id="ARBA00022857"/>
    </source>
</evidence>